<reference evidence="3" key="1">
    <citation type="submission" date="2020-11" db="EMBL/GenBank/DDBJ databases">
        <authorList>
            <person name="Tran Van P."/>
        </authorList>
    </citation>
    <scope>NUCLEOTIDE SEQUENCE</scope>
</reference>
<evidence type="ECO:0000313" key="4">
    <source>
        <dbReference type="Proteomes" id="UP000677054"/>
    </source>
</evidence>
<organism evidence="3">
    <name type="scientific">Darwinula stevensoni</name>
    <dbReference type="NCBI Taxonomy" id="69355"/>
    <lineage>
        <taxon>Eukaryota</taxon>
        <taxon>Metazoa</taxon>
        <taxon>Ecdysozoa</taxon>
        <taxon>Arthropoda</taxon>
        <taxon>Crustacea</taxon>
        <taxon>Oligostraca</taxon>
        <taxon>Ostracoda</taxon>
        <taxon>Podocopa</taxon>
        <taxon>Podocopida</taxon>
        <taxon>Darwinulocopina</taxon>
        <taxon>Darwinuloidea</taxon>
        <taxon>Darwinulidae</taxon>
        <taxon>Darwinula</taxon>
    </lineage>
</organism>
<dbReference type="InterPro" id="IPR001304">
    <property type="entry name" value="C-type_lectin-like"/>
</dbReference>
<dbReference type="SUPFAM" id="SSF56436">
    <property type="entry name" value="C-type lectin-like"/>
    <property type="match status" value="2"/>
</dbReference>
<proteinExistence type="predicted"/>
<dbReference type="InterPro" id="IPR016187">
    <property type="entry name" value="CTDL_fold"/>
</dbReference>
<accession>A0A7R9FRG0</accession>
<feature type="transmembrane region" description="Helical" evidence="1">
    <location>
        <begin position="20"/>
        <end position="38"/>
    </location>
</feature>
<evidence type="ECO:0000256" key="1">
    <source>
        <dbReference type="SAM" id="Phobius"/>
    </source>
</evidence>
<evidence type="ECO:0000259" key="2">
    <source>
        <dbReference type="PROSITE" id="PS50041"/>
    </source>
</evidence>
<dbReference type="Pfam" id="PF00059">
    <property type="entry name" value="Lectin_C"/>
    <property type="match status" value="2"/>
</dbReference>
<dbReference type="EMBL" id="LR903838">
    <property type="protein sequence ID" value="CAD7252336.1"/>
    <property type="molecule type" value="Genomic_DNA"/>
</dbReference>
<protein>
    <recommendedName>
        <fullName evidence="2">C-type lectin domain-containing protein</fullName>
    </recommendedName>
</protein>
<keyword evidence="4" id="KW-1185">Reference proteome</keyword>
<name>A0A7R9FRG0_9CRUS</name>
<keyword evidence="1" id="KW-1133">Transmembrane helix</keyword>
<keyword evidence="1" id="KW-0812">Transmembrane</keyword>
<dbReference type="AlphaFoldDB" id="A0A7R9FRG0"/>
<gene>
    <name evidence="3" type="ORF">DSTB1V02_LOCUS12094</name>
</gene>
<dbReference type="OrthoDB" id="2142683at2759"/>
<feature type="domain" description="C-type lectin" evidence="2">
    <location>
        <begin position="59"/>
        <end position="176"/>
    </location>
</feature>
<dbReference type="InterPro" id="IPR016186">
    <property type="entry name" value="C-type_lectin-like/link_sf"/>
</dbReference>
<dbReference type="PANTHER" id="PTHR45710:SF26">
    <property type="entry name" value="RH26557P"/>
    <property type="match status" value="1"/>
</dbReference>
<dbReference type="InterPro" id="IPR050828">
    <property type="entry name" value="C-type_lectin/matrix_domain"/>
</dbReference>
<dbReference type="PANTHER" id="PTHR45710">
    <property type="entry name" value="C-TYPE LECTIN DOMAIN-CONTAINING PROTEIN 180"/>
    <property type="match status" value="1"/>
</dbReference>
<dbReference type="Gene3D" id="3.10.100.10">
    <property type="entry name" value="Mannose-Binding Protein A, subunit A"/>
    <property type="match status" value="2"/>
</dbReference>
<feature type="domain" description="C-type lectin" evidence="2">
    <location>
        <begin position="194"/>
        <end position="323"/>
    </location>
</feature>
<keyword evidence="1" id="KW-0472">Membrane</keyword>
<evidence type="ECO:0000313" key="3">
    <source>
        <dbReference type="EMBL" id="CAD7252336.1"/>
    </source>
</evidence>
<dbReference type="EMBL" id="CAJPEV010004321">
    <property type="protein sequence ID" value="CAG0901591.1"/>
    <property type="molecule type" value="Genomic_DNA"/>
</dbReference>
<sequence length="327" mass="36630">MLAVPARVLCFSDDPPFKILIIFCYITQSLFLLWALMMQLARSRESDKEAICDPDWVFFEDACYFFSKGPLTQIEARSFCLDQGGDLVSIHGPEEQKFVEENVAYRSSWIGAFTTQSLIDDPWNFEFFDGTPNDYHQVGVGEGWIYYPGTPGGGILLRPLLLKNVDCALKRTVYCYSPYYNPQCGCGNGDFDFVAGTCLKKGPEPMSFEDANRFCSSLEGGCGAWGAVLPGSDDMRNIITGYYMSSDDNFMVEDDGDRPGRYWVDLRRNPESGLWETNSGSQVNVTGWHWDGFPTEDGGDCVSMFVSSWIPQIASKENGFICKKSLA</sequence>
<dbReference type="Proteomes" id="UP000677054">
    <property type="component" value="Unassembled WGS sequence"/>
</dbReference>
<dbReference type="SMART" id="SM00034">
    <property type="entry name" value="CLECT"/>
    <property type="match status" value="2"/>
</dbReference>
<dbReference type="CDD" id="cd00037">
    <property type="entry name" value="CLECT"/>
    <property type="match status" value="1"/>
</dbReference>
<dbReference type="PROSITE" id="PS50041">
    <property type="entry name" value="C_TYPE_LECTIN_2"/>
    <property type="match status" value="2"/>
</dbReference>